<organism evidence="2 3">
    <name type="scientific">Devosia algicola</name>
    <dbReference type="NCBI Taxonomy" id="3026418"/>
    <lineage>
        <taxon>Bacteria</taxon>
        <taxon>Pseudomonadati</taxon>
        <taxon>Pseudomonadota</taxon>
        <taxon>Alphaproteobacteria</taxon>
        <taxon>Hyphomicrobiales</taxon>
        <taxon>Devosiaceae</taxon>
        <taxon>Devosia</taxon>
    </lineage>
</organism>
<gene>
    <name evidence="2" type="ORF">PSQ19_10025</name>
</gene>
<feature type="transmembrane region" description="Helical" evidence="1">
    <location>
        <begin position="32"/>
        <end position="51"/>
    </location>
</feature>
<evidence type="ECO:0000256" key="1">
    <source>
        <dbReference type="SAM" id="Phobius"/>
    </source>
</evidence>
<proteinExistence type="predicted"/>
<name>A0ABY7YIW2_9HYPH</name>
<accession>A0ABY7YIW2</accession>
<evidence type="ECO:0000313" key="3">
    <source>
        <dbReference type="Proteomes" id="UP001220530"/>
    </source>
</evidence>
<dbReference type="EMBL" id="CP118246">
    <property type="protein sequence ID" value="WDR01206.1"/>
    <property type="molecule type" value="Genomic_DNA"/>
</dbReference>
<dbReference type="Proteomes" id="UP001220530">
    <property type="component" value="Chromosome"/>
</dbReference>
<keyword evidence="3" id="KW-1185">Reference proteome</keyword>
<keyword evidence="1" id="KW-1133">Transmembrane helix</keyword>
<evidence type="ECO:0000313" key="2">
    <source>
        <dbReference type="EMBL" id="WDR01206.1"/>
    </source>
</evidence>
<keyword evidence="1" id="KW-0472">Membrane</keyword>
<dbReference type="RefSeq" id="WP_282217617.1">
    <property type="nucleotide sequence ID" value="NZ_CP118246.1"/>
</dbReference>
<reference evidence="2 3" key="1">
    <citation type="submission" date="2023-02" db="EMBL/GenBank/DDBJ databases">
        <title>Devosia algicola sp. nov., isolated from the phycosphere of marine algae.</title>
        <authorList>
            <person name="Kim J.M."/>
            <person name="Lee J.K."/>
            <person name="Choi B.J."/>
            <person name="Bayburt H."/>
            <person name="Jeon C.O."/>
        </authorList>
    </citation>
    <scope>NUCLEOTIDE SEQUENCE [LARGE SCALE GENOMIC DNA]</scope>
    <source>
        <strain evidence="2 3">G20-9</strain>
    </source>
</reference>
<keyword evidence="1" id="KW-0812">Transmembrane</keyword>
<sequence>MSDNVIKFRQIKKKPEKKPERPPFRLRTVPSWLAWTALIVLGCLLSAGQYWDLFG</sequence>
<protein>
    <submittedName>
        <fullName evidence="2">Uncharacterized protein</fullName>
    </submittedName>
</protein>